<reference evidence="5 6" key="1">
    <citation type="submission" date="2024-01" db="EMBL/GenBank/DDBJ databases">
        <title>Complete genome sequence of Citroniella saccharovorans strain M6.X9, isolated from human fecal sample.</title>
        <authorList>
            <person name="Cheng G."/>
            <person name="Westerholm M."/>
            <person name="Schnurer A."/>
        </authorList>
    </citation>
    <scope>NUCLEOTIDE SEQUENCE [LARGE SCALE GENOMIC DNA]</scope>
    <source>
        <strain evidence="5 6">DSM 29873</strain>
    </source>
</reference>
<dbReference type="PANTHER" id="PTHR43792">
    <property type="entry name" value="GNAT FAMILY, PUTATIVE (AFU_ORTHOLOGUE AFUA_3G00765)-RELATED-RELATED"/>
    <property type="match status" value="1"/>
</dbReference>
<evidence type="ECO:0000259" key="4">
    <source>
        <dbReference type="PROSITE" id="PS51186"/>
    </source>
</evidence>
<dbReference type="EC" id="2.-.-.-" evidence="5"/>
<dbReference type="InterPro" id="IPR016181">
    <property type="entry name" value="Acyl_CoA_acyltransferase"/>
</dbReference>
<dbReference type="RefSeq" id="WP_324620041.1">
    <property type="nucleotide sequence ID" value="NZ_JAYKOT010000003.1"/>
</dbReference>
<comment type="caution">
    <text evidence="5">The sequence shown here is derived from an EMBL/GenBank/DDBJ whole genome shotgun (WGS) entry which is preliminary data.</text>
</comment>
<dbReference type="InterPro" id="IPR000182">
    <property type="entry name" value="GNAT_dom"/>
</dbReference>
<organism evidence="5 6">
    <name type="scientific">Citroniella saccharovorans</name>
    <dbReference type="NCBI Taxonomy" id="2053367"/>
    <lineage>
        <taxon>Bacteria</taxon>
        <taxon>Bacillati</taxon>
        <taxon>Bacillota</taxon>
        <taxon>Tissierellia</taxon>
        <taxon>Tissierellales</taxon>
        <taxon>Peptoniphilaceae</taxon>
        <taxon>Citroniella</taxon>
    </lineage>
</organism>
<dbReference type="PROSITE" id="PS51186">
    <property type="entry name" value="GNAT"/>
    <property type="match status" value="1"/>
</dbReference>
<gene>
    <name evidence="5" type="ORF">VLK81_07685</name>
</gene>
<proteinExistence type="inferred from homology"/>
<keyword evidence="1 5" id="KW-0808">Transferase</keyword>
<dbReference type="SUPFAM" id="SSF55729">
    <property type="entry name" value="Acyl-CoA N-acyltransferases (Nat)"/>
    <property type="match status" value="1"/>
</dbReference>
<evidence type="ECO:0000256" key="3">
    <source>
        <dbReference type="ARBA" id="ARBA00038502"/>
    </source>
</evidence>
<evidence type="ECO:0000313" key="5">
    <source>
        <dbReference type="EMBL" id="MEB3429886.1"/>
    </source>
</evidence>
<feature type="domain" description="N-acetyltransferase" evidence="4">
    <location>
        <begin position="17"/>
        <end position="177"/>
    </location>
</feature>
<keyword evidence="2" id="KW-0012">Acyltransferase</keyword>
<dbReference type="GO" id="GO:0008999">
    <property type="term" value="F:protein-N-terminal-alanine acetyltransferase activity"/>
    <property type="evidence" value="ECO:0007669"/>
    <property type="project" value="TreeGrafter"/>
</dbReference>
<dbReference type="InterPro" id="IPR051531">
    <property type="entry name" value="N-acetyltransferase"/>
</dbReference>
<sequence length="189" mass="22199">MNVNIDISNCILKTERTTLRPFQISDLSDFYEFAKVEGVGEMAGWKHHSSINESRVILNNLILHKKVFAIVYGNKVIGSIAIKEYNEKRLPEFNEKKAREIGFVLSKDYWGRGLMTEVLTRVVDYLFLDLELDIIICGYFDFNKRSKRVQEKLNFKYYKTFEDTRLGEKVNLITNIIKREDYLNSHKVS</sequence>
<comment type="similarity">
    <text evidence="3">Belongs to the acetyltransferase family. RimJ subfamily.</text>
</comment>
<accession>A0AAW9MUX0</accession>
<name>A0AAW9MUX0_9FIRM</name>
<dbReference type="Pfam" id="PF13302">
    <property type="entry name" value="Acetyltransf_3"/>
    <property type="match status" value="1"/>
</dbReference>
<dbReference type="Gene3D" id="3.40.630.30">
    <property type="match status" value="1"/>
</dbReference>
<evidence type="ECO:0000256" key="1">
    <source>
        <dbReference type="ARBA" id="ARBA00022679"/>
    </source>
</evidence>
<dbReference type="Proteomes" id="UP001357733">
    <property type="component" value="Unassembled WGS sequence"/>
</dbReference>
<keyword evidence="6" id="KW-1185">Reference proteome</keyword>
<evidence type="ECO:0000256" key="2">
    <source>
        <dbReference type="ARBA" id="ARBA00023315"/>
    </source>
</evidence>
<dbReference type="GO" id="GO:0005737">
    <property type="term" value="C:cytoplasm"/>
    <property type="evidence" value="ECO:0007669"/>
    <property type="project" value="TreeGrafter"/>
</dbReference>
<dbReference type="AlphaFoldDB" id="A0AAW9MUX0"/>
<protein>
    <submittedName>
        <fullName evidence="5">GNAT family protein</fullName>
        <ecNumber evidence="5">2.-.-.-</ecNumber>
    </submittedName>
</protein>
<evidence type="ECO:0000313" key="6">
    <source>
        <dbReference type="Proteomes" id="UP001357733"/>
    </source>
</evidence>
<dbReference type="EMBL" id="JAYKOT010000003">
    <property type="protein sequence ID" value="MEB3429886.1"/>
    <property type="molecule type" value="Genomic_DNA"/>
</dbReference>
<dbReference type="PANTHER" id="PTHR43792:SF8">
    <property type="entry name" value="[RIBOSOMAL PROTEIN US5]-ALANINE N-ACETYLTRANSFERASE"/>
    <property type="match status" value="1"/>
</dbReference>